<dbReference type="PROSITE" id="PS50889">
    <property type="entry name" value="S4"/>
    <property type="match status" value="1"/>
</dbReference>
<evidence type="ECO:0000259" key="2">
    <source>
        <dbReference type="SMART" id="SM00363"/>
    </source>
</evidence>
<dbReference type="Pfam" id="PF17774">
    <property type="entry name" value="YlmH_RBD"/>
    <property type="match status" value="1"/>
</dbReference>
<feature type="domain" description="RNA-binding S4" evidence="2">
    <location>
        <begin position="186"/>
        <end position="243"/>
    </location>
</feature>
<keyword evidence="1" id="KW-0694">RNA-binding</keyword>
<sequence>MNNRDKEIYQHFSNEDRSFIDKAFEWLNRVEDSYHFFVTPFLNPHQVRILQTLGNHMQINIFASSEIWATENARVIVAPDYYVLDENDFEMDLLEIAYAKRFNRLHHNQILGTLIHHLGIERWTFGDILVADTQAQLVVDRRFSQYFIDHISKIAKVPVNLKVVPWTKMLKIGTSAKTINVLSSSLRLDKIVASVFKLSRNNAAALISGGAVKVNYTVVDNVSYLLNLGDMISVRRFGRARLIENKGLSRNNKHKLTVEVLVSK</sequence>
<organism evidence="3 4">
    <name type="scientific">Streptococcus massiliensis</name>
    <dbReference type="NCBI Taxonomy" id="313439"/>
    <lineage>
        <taxon>Bacteria</taxon>
        <taxon>Bacillati</taxon>
        <taxon>Bacillota</taxon>
        <taxon>Bacilli</taxon>
        <taxon>Lactobacillales</taxon>
        <taxon>Streptococcaceae</taxon>
        <taxon>Streptococcus</taxon>
    </lineage>
</organism>
<dbReference type="STRING" id="1123307.GCA_000380065_00195"/>
<evidence type="ECO:0000256" key="1">
    <source>
        <dbReference type="PROSITE-ProRule" id="PRU00182"/>
    </source>
</evidence>
<dbReference type="SUPFAM" id="SSF55174">
    <property type="entry name" value="Alpha-L RNA-binding motif"/>
    <property type="match status" value="1"/>
</dbReference>
<dbReference type="Proteomes" id="UP000254634">
    <property type="component" value="Unassembled WGS sequence"/>
</dbReference>
<dbReference type="InterPro" id="IPR048443">
    <property type="entry name" value="RqcP2_N"/>
</dbReference>
<dbReference type="SMART" id="SM00363">
    <property type="entry name" value="S4"/>
    <property type="match status" value="1"/>
</dbReference>
<dbReference type="InterPro" id="IPR036986">
    <property type="entry name" value="S4_RNA-bd_sf"/>
</dbReference>
<reference evidence="3" key="1">
    <citation type="submission" date="2018-06" db="EMBL/GenBank/DDBJ databases">
        <authorList>
            <consortium name="Pathogen Informatics"/>
            <person name="Doyle S."/>
        </authorList>
    </citation>
    <scope>NUCLEOTIDE SEQUENCE [LARGE SCALE GENOMIC DNA]</scope>
    <source>
        <strain evidence="3">NCTC13765</strain>
    </source>
</reference>
<dbReference type="OrthoDB" id="9812787at2"/>
<dbReference type="InterPro" id="IPR040591">
    <property type="entry name" value="RqcP2_RBD"/>
</dbReference>
<keyword evidence="4" id="KW-1185">Reference proteome</keyword>
<dbReference type="Gene3D" id="3.30.70.330">
    <property type="match status" value="1"/>
</dbReference>
<accession>A0A380KZR8</accession>
<protein>
    <submittedName>
        <fullName evidence="3">S4 domain-containing protein</fullName>
    </submittedName>
</protein>
<dbReference type="Pfam" id="PF21278">
    <property type="entry name" value="YlmH_1st"/>
    <property type="match status" value="1"/>
</dbReference>
<evidence type="ECO:0000313" key="3">
    <source>
        <dbReference type="EMBL" id="SUN77494.1"/>
    </source>
</evidence>
<proteinExistence type="predicted"/>
<name>A0A380KZR8_9STRE</name>
<dbReference type="GO" id="GO:0003723">
    <property type="term" value="F:RNA binding"/>
    <property type="evidence" value="ECO:0007669"/>
    <property type="project" value="UniProtKB-KW"/>
</dbReference>
<dbReference type="Pfam" id="PF01479">
    <property type="entry name" value="S4"/>
    <property type="match status" value="1"/>
</dbReference>
<dbReference type="AlphaFoldDB" id="A0A380KZR8"/>
<dbReference type="EMBL" id="UHFR01000005">
    <property type="protein sequence ID" value="SUN77494.1"/>
    <property type="molecule type" value="Genomic_DNA"/>
</dbReference>
<dbReference type="Gene3D" id="3.30.1370.160">
    <property type="match status" value="1"/>
</dbReference>
<dbReference type="CDD" id="cd00165">
    <property type="entry name" value="S4"/>
    <property type="match status" value="1"/>
</dbReference>
<dbReference type="Gene3D" id="3.10.290.10">
    <property type="entry name" value="RNA-binding S4 domain"/>
    <property type="match status" value="1"/>
</dbReference>
<evidence type="ECO:0000313" key="4">
    <source>
        <dbReference type="Proteomes" id="UP000254634"/>
    </source>
</evidence>
<dbReference type="InterPro" id="IPR012677">
    <property type="entry name" value="Nucleotide-bd_a/b_plait_sf"/>
</dbReference>
<gene>
    <name evidence="3" type="ORF">NCTC13765_02020</name>
</gene>
<dbReference type="RefSeq" id="WP_018370877.1">
    <property type="nucleotide sequence ID" value="NZ_UHFR01000005.1"/>
</dbReference>
<dbReference type="InterPro" id="IPR002942">
    <property type="entry name" value="S4_RNA-bd"/>
</dbReference>